<reference evidence="1 2" key="1">
    <citation type="submission" date="2023-11" db="EMBL/GenBank/DDBJ databases">
        <title>Lentzea sokolovensis, sp. nov., Lentzea kristufkii, sp. nov., and Lentzea miocenensis, sp. nov., rare actinobacteria from Sokolov Coal Basin, Miocene lacustrine sediment, Czech Republic.</title>
        <authorList>
            <person name="Lara A."/>
            <person name="Kotroba L."/>
            <person name="Nouioui I."/>
            <person name="Neumann-Schaal M."/>
            <person name="Mast Y."/>
            <person name="Chronakova A."/>
        </authorList>
    </citation>
    <scope>NUCLEOTIDE SEQUENCE [LARGE SCALE GENOMIC DNA]</scope>
    <source>
        <strain evidence="1 2">BCCO 10_0856</strain>
    </source>
</reference>
<name>A0ABU4T1R4_9PSEU</name>
<gene>
    <name evidence="1" type="ORF">SK803_17825</name>
</gene>
<dbReference type="EMBL" id="JAXAVW010000013">
    <property type="protein sequence ID" value="MDX8032086.1"/>
    <property type="molecule type" value="Genomic_DNA"/>
</dbReference>
<proteinExistence type="predicted"/>
<evidence type="ECO:0000313" key="2">
    <source>
        <dbReference type="Proteomes" id="UP001285521"/>
    </source>
</evidence>
<dbReference type="Proteomes" id="UP001285521">
    <property type="component" value="Unassembled WGS sequence"/>
</dbReference>
<dbReference type="Gene3D" id="3.30.160.100">
    <property type="entry name" value="Ribosome hibernation promotion factor-like"/>
    <property type="match status" value="1"/>
</dbReference>
<organism evidence="1 2">
    <name type="scientific">Lentzea miocenica</name>
    <dbReference type="NCBI Taxonomy" id="3095431"/>
    <lineage>
        <taxon>Bacteria</taxon>
        <taxon>Bacillati</taxon>
        <taxon>Actinomycetota</taxon>
        <taxon>Actinomycetes</taxon>
        <taxon>Pseudonocardiales</taxon>
        <taxon>Pseudonocardiaceae</taxon>
        <taxon>Lentzea</taxon>
    </lineage>
</organism>
<comment type="caution">
    <text evidence="1">The sequence shown here is derived from an EMBL/GenBank/DDBJ whole genome shotgun (WGS) entry which is preliminary data.</text>
</comment>
<evidence type="ECO:0000313" key="1">
    <source>
        <dbReference type="EMBL" id="MDX8032086.1"/>
    </source>
</evidence>
<dbReference type="InterPro" id="IPR036567">
    <property type="entry name" value="RHF-like"/>
</dbReference>
<keyword evidence="2" id="KW-1185">Reference proteome</keyword>
<protein>
    <submittedName>
        <fullName evidence="1">HPF/RaiA family ribosome-associated protein</fullName>
    </submittedName>
</protein>
<dbReference type="RefSeq" id="WP_319967137.1">
    <property type="nucleotide sequence ID" value="NZ_JAXAVW010000013.1"/>
</dbReference>
<sequence>MSELPEDTAVITNRLHLATGFLSNERGWVVERLAALGSRLRSFHDDQVDLEISVKDRRGVEQRVTLECWINRTPRLHLVATSSEPDLPAALNDVRNELIRQVNEAKTRTEPRHNRALRLVPALPELDQPQHSPG</sequence>
<dbReference type="SUPFAM" id="SSF69754">
    <property type="entry name" value="Ribosome binding protein Y (YfiA homologue)"/>
    <property type="match status" value="1"/>
</dbReference>
<accession>A0ABU4T1R4</accession>
<reference evidence="1 2" key="2">
    <citation type="submission" date="2023-11" db="EMBL/GenBank/DDBJ databases">
        <authorList>
            <person name="Lara A.C."/>
            <person name="Chronakova A."/>
        </authorList>
    </citation>
    <scope>NUCLEOTIDE SEQUENCE [LARGE SCALE GENOMIC DNA]</scope>
    <source>
        <strain evidence="1 2">BCCO 10_0856</strain>
    </source>
</reference>